<dbReference type="AlphaFoldDB" id="A0A5B7E2M9"/>
<gene>
    <name evidence="1" type="ORF">E2C01_020565</name>
</gene>
<dbReference type="Proteomes" id="UP000324222">
    <property type="component" value="Unassembled WGS sequence"/>
</dbReference>
<evidence type="ECO:0000313" key="2">
    <source>
        <dbReference type="Proteomes" id="UP000324222"/>
    </source>
</evidence>
<proteinExistence type="predicted"/>
<comment type="caution">
    <text evidence="1">The sequence shown here is derived from an EMBL/GenBank/DDBJ whole genome shotgun (WGS) entry which is preliminary data.</text>
</comment>
<reference evidence="1 2" key="1">
    <citation type="submission" date="2019-05" db="EMBL/GenBank/DDBJ databases">
        <title>Another draft genome of Portunus trituberculatus and its Hox gene families provides insights of decapod evolution.</title>
        <authorList>
            <person name="Jeong J.-H."/>
            <person name="Song I."/>
            <person name="Kim S."/>
            <person name="Choi T."/>
            <person name="Kim D."/>
            <person name="Ryu S."/>
            <person name="Kim W."/>
        </authorList>
    </citation>
    <scope>NUCLEOTIDE SEQUENCE [LARGE SCALE GENOMIC DNA]</scope>
    <source>
        <tissue evidence="1">Muscle</tissue>
    </source>
</reference>
<evidence type="ECO:0000313" key="1">
    <source>
        <dbReference type="EMBL" id="MPC27396.1"/>
    </source>
</evidence>
<name>A0A5B7E2M9_PORTR</name>
<organism evidence="1 2">
    <name type="scientific">Portunus trituberculatus</name>
    <name type="common">Swimming crab</name>
    <name type="synonym">Neptunus trituberculatus</name>
    <dbReference type="NCBI Taxonomy" id="210409"/>
    <lineage>
        <taxon>Eukaryota</taxon>
        <taxon>Metazoa</taxon>
        <taxon>Ecdysozoa</taxon>
        <taxon>Arthropoda</taxon>
        <taxon>Crustacea</taxon>
        <taxon>Multicrustacea</taxon>
        <taxon>Malacostraca</taxon>
        <taxon>Eumalacostraca</taxon>
        <taxon>Eucarida</taxon>
        <taxon>Decapoda</taxon>
        <taxon>Pleocyemata</taxon>
        <taxon>Brachyura</taxon>
        <taxon>Eubrachyura</taxon>
        <taxon>Portunoidea</taxon>
        <taxon>Portunidae</taxon>
        <taxon>Portuninae</taxon>
        <taxon>Portunus</taxon>
    </lineage>
</organism>
<accession>A0A5B7E2M9</accession>
<dbReference type="EMBL" id="VSRR010001739">
    <property type="protein sequence ID" value="MPC27396.1"/>
    <property type="molecule type" value="Genomic_DNA"/>
</dbReference>
<protein>
    <submittedName>
        <fullName evidence="1">Uncharacterized protein</fullName>
    </submittedName>
</protein>
<keyword evidence="2" id="KW-1185">Reference proteome</keyword>
<sequence>MLLNSGSSGSSMKNVLPCKHVEGLVDHALQVTEVLQGGVTLTVSCFIVRIEKVLVMRNSVVAILIEGTNEWTHLGHLLTVALLKPLLRPTEGIVLFMGVKSAEVFIPGTNLLHGLRQRPLL</sequence>